<dbReference type="EMBL" id="LJRO01000319">
    <property type="protein sequence ID" value="KPY96173.1"/>
    <property type="molecule type" value="Genomic_DNA"/>
</dbReference>
<sequence>MCSDLGIKLIAEGIEQVEERDFLADCGIFLMQGYLFAKPAFKALAQIAPDVWQKS</sequence>
<dbReference type="PROSITE" id="PS50883">
    <property type="entry name" value="EAL"/>
    <property type="match status" value="1"/>
</dbReference>
<dbReference type="InterPro" id="IPR001633">
    <property type="entry name" value="EAL_dom"/>
</dbReference>
<dbReference type="InterPro" id="IPR035919">
    <property type="entry name" value="EAL_sf"/>
</dbReference>
<dbReference type="AlphaFoldDB" id="A0AA40TTY5"/>
<name>A0AA40TTY5_9PSED</name>
<protein>
    <submittedName>
        <fullName evidence="2">XRE family transcriptional regulator</fullName>
    </submittedName>
</protein>
<dbReference type="Proteomes" id="UP000050523">
    <property type="component" value="Unassembled WGS sequence"/>
</dbReference>
<accession>A0AA40TTY5</accession>
<feature type="domain" description="EAL" evidence="1">
    <location>
        <begin position="1"/>
        <end position="53"/>
    </location>
</feature>
<comment type="caution">
    <text evidence="2">The sequence shown here is derived from an EMBL/GenBank/DDBJ whole genome shotgun (WGS) entry which is preliminary data.</text>
</comment>
<dbReference type="Gene3D" id="3.20.20.450">
    <property type="entry name" value="EAL domain"/>
    <property type="match status" value="1"/>
</dbReference>
<gene>
    <name evidence="2" type="ORF">ALO43_200288</name>
</gene>
<evidence type="ECO:0000313" key="3">
    <source>
        <dbReference type="Proteomes" id="UP000050523"/>
    </source>
</evidence>
<organism evidence="2 3">
    <name type="scientific">Pseudomonas tremae</name>
    <dbReference type="NCBI Taxonomy" id="200454"/>
    <lineage>
        <taxon>Bacteria</taxon>
        <taxon>Pseudomonadati</taxon>
        <taxon>Pseudomonadota</taxon>
        <taxon>Gammaproteobacteria</taxon>
        <taxon>Pseudomonadales</taxon>
        <taxon>Pseudomonadaceae</taxon>
        <taxon>Pseudomonas</taxon>
    </lineage>
</organism>
<evidence type="ECO:0000313" key="2">
    <source>
        <dbReference type="EMBL" id="KPY96173.1"/>
    </source>
</evidence>
<dbReference type="SUPFAM" id="SSF141868">
    <property type="entry name" value="EAL domain-like"/>
    <property type="match status" value="1"/>
</dbReference>
<evidence type="ECO:0000259" key="1">
    <source>
        <dbReference type="PROSITE" id="PS50883"/>
    </source>
</evidence>
<proteinExistence type="predicted"/>
<dbReference type="Pfam" id="PF00563">
    <property type="entry name" value="EAL"/>
    <property type="match status" value="1"/>
</dbReference>
<reference evidence="2 3" key="1">
    <citation type="submission" date="2015-09" db="EMBL/GenBank/DDBJ databases">
        <title>Genome announcement of multiple Pseudomonas syringae strains.</title>
        <authorList>
            <person name="Thakur S."/>
            <person name="Wang P.W."/>
            <person name="Gong Y."/>
            <person name="Weir B.S."/>
            <person name="Guttman D.S."/>
        </authorList>
    </citation>
    <scope>NUCLEOTIDE SEQUENCE [LARGE SCALE GENOMIC DNA]</scope>
    <source>
        <strain evidence="2 3">ICMP9151</strain>
    </source>
</reference>